<accession>A0A1F5EKD8</accession>
<feature type="chain" id="PRO_5009518343" description="Peptidase C39-like domain-containing protein" evidence="2">
    <location>
        <begin position="18"/>
        <end position="269"/>
    </location>
</feature>
<organism evidence="4 5">
    <name type="scientific">Candidatus Berkelbacteria bacterium RIFCSPHIGHO2_12_FULL_36_9</name>
    <dbReference type="NCBI Taxonomy" id="1797469"/>
    <lineage>
        <taxon>Bacteria</taxon>
        <taxon>Candidatus Berkelbacteria</taxon>
    </lineage>
</organism>
<dbReference type="InterPro" id="IPR038765">
    <property type="entry name" value="Papain-like_cys_pep_sf"/>
</dbReference>
<sequence>MKHKLSFIIFCAIFILAYSQFNKPLNKTENINIVSTSTVESSKTISEDSKPDNPKTSPSPTKPSLPSSVNLKISFISQAPLFNWDDLHNDACEEAAILNVISYLNNQTLSAKDADQELINMVRWQEENFGGHYDLPMEKVKEFIDGYYSNEGGLASFIKYDISIDSIKYELVAGNPVIVPAAGRSLGNPNFRQPGPVYHMLVIRGYDDRKGEFITNDVGTRKGEGYRYKYQKLYEAIHDMPKWQQNKSTLDANPEMIFEGKKAMIVIDK</sequence>
<evidence type="ECO:0000313" key="5">
    <source>
        <dbReference type="Proteomes" id="UP000176451"/>
    </source>
</evidence>
<dbReference type="AlphaFoldDB" id="A0A1F5EKD8"/>
<dbReference type="SUPFAM" id="SSF54001">
    <property type="entry name" value="Cysteine proteinases"/>
    <property type="match status" value="1"/>
</dbReference>
<protein>
    <recommendedName>
        <fullName evidence="3">Peptidase C39-like domain-containing protein</fullName>
    </recommendedName>
</protein>
<dbReference type="Gene3D" id="3.90.70.10">
    <property type="entry name" value="Cysteine proteinases"/>
    <property type="match status" value="1"/>
</dbReference>
<feature type="signal peptide" evidence="2">
    <location>
        <begin position="1"/>
        <end position="17"/>
    </location>
</feature>
<proteinExistence type="predicted"/>
<comment type="caution">
    <text evidence="4">The sequence shown here is derived from an EMBL/GenBank/DDBJ whole genome shotgun (WGS) entry which is preliminary data.</text>
</comment>
<feature type="domain" description="Peptidase C39-like" evidence="3">
    <location>
        <begin position="79"/>
        <end position="217"/>
    </location>
</feature>
<evidence type="ECO:0000313" key="4">
    <source>
        <dbReference type="EMBL" id="OGD67861.1"/>
    </source>
</evidence>
<name>A0A1F5EKD8_9BACT</name>
<dbReference type="Proteomes" id="UP000176451">
    <property type="component" value="Unassembled WGS sequence"/>
</dbReference>
<feature type="compositionally biased region" description="Low complexity" evidence="1">
    <location>
        <begin position="54"/>
        <end position="66"/>
    </location>
</feature>
<evidence type="ECO:0000259" key="3">
    <source>
        <dbReference type="Pfam" id="PF13529"/>
    </source>
</evidence>
<reference evidence="4 5" key="1">
    <citation type="journal article" date="2016" name="Nat. Commun.">
        <title>Thousands of microbial genomes shed light on interconnected biogeochemical processes in an aquifer system.</title>
        <authorList>
            <person name="Anantharaman K."/>
            <person name="Brown C.T."/>
            <person name="Hug L.A."/>
            <person name="Sharon I."/>
            <person name="Castelle C.J."/>
            <person name="Probst A.J."/>
            <person name="Thomas B.C."/>
            <person name="Singh A."/>
            <person name="Wilkins M.J."/>
            <person name="Karaoz U."/>
            <person name="Brodie E.L."/>
            <person name="Williams K.H."/>
            <person name="Hubbard S.S."/>
            <person name="Banfield J.F."/>
        </authorList>
    </citation>
    <scope>NUCLEOTIDE SEQUENCE [LARGE SCALE GENOMIC DNA]</scope>
</reference>
<dbReference type="Pfam" id="PF13529">
    <property type="entry name" value="Peptidase_C39_2"/>
    <property type="match status" value="1"/>
</dbReference>
<dbReference type="InterPro" id="IPR039564">
    <property type="entry name" value="Peptidase_C39-like"/>
</dbReference>
<feature type="region of interest" description="Disordered" evidence="1">
    <location>
        <begin position="42"/>
        <end position="66"/>
    </location>
</feature>
<gene>
    <name evidence="4" type="ORF">A3F08_01560</name>
</gene>
<evidence type="ECO:0000256" key="2">
    <source>
        <dbReference type="SAM" id="SignalP"/>
    </source>
</evidence>
<evidence type="ECO:0000256" key="1">
    <source>
        <dbReference type="SAM" id="MobiDB-lite"/>
    </source>
</evidence>
<dbReference type="STRING" id="1797469.A3F08_01560"/>
<keyword evidence="2" id="KW-0732">Signal</keyword>
<dbReference type="EMBL" id="MEZV01000006">
    <property type="protein sequence ID" value="OGD67861.1"/>
    <property type="molecule type" value="Genomic_DNA"/>
</dbReference>